<dbReference type="CDD" id="cd00310">
    <property type="entry name" value="ATP-synt_Fo_a_6"/>
    <property type="match status" value="1"/>
</dbReference>
<feature type="transmembrane region" description="Helical" evidence="11">
    <location>
        <begin position="246"/>
        <end position="268"/>
    </location>
</feature>
<dbReference type="GO" id="GO:0042777">
    <property type="term" value="P:proton motive force-driven plasma membrane ATP synthesis"/>
    <property type="evidence" value="ECO:0007669"/>
    <property type="project" value="TreeGrafter"/>
</dbReference>
<dbReference type="PANTHER" id="PTHR42823:SF3">
    <property type="entry name" value="ATP SYNTHASE SUBUNIT A, CHLOROPLASTIC"/>
    <property type="match status" value="1"/>
</dbReference>
<dbReference type="eggNOG" id="COG0356">
    <property type="taxonomic scope" value="Bacteria"/>
</dbReference>
<dbReference type="NCBIfam" id="TIGR01131">
    <property type="entry name" value="ATP_synt_6_or_A"/>
    <property type="match status" value="1"/>
</dbReference>
<feature type="transmembrane region" description="Helical" evidence="11">
    <location>
        <begin position="48"/>
        <end position="69"/>
    </location>
</feature>
<evidence type="ECO:0000256" key="6">
    <source>
        <dbReference type="ARBA" id="ARBA00022781"/>
    </source>
</evidence>
<evidence type="ECO:0000256" key="2">
    <source>
        <dbReference type="ARBA" id="ARBA00006810"/>
    </source>
</evidence>
<keyword evidence="11" id="KW-1003">Cell membrane</keyword>
<keyword evidence="14" id="KW-1185">Reference proteome</keyword>
<dbReference type="InterPro" id="IPR035908">
    <property type="entry name" value="F0_ATP_A_sf"/>
</dbReference>
<evidence type="ECO:0000256" key="1">
    <source>
        <dbReference type="ARBA" id="ARBA00004141"/>
    </source>
</evidence>
<comment type="subunit">
    <text evidence="11">F-type ATPases have 2 components, CF(1) - the catalytic core - and CF(0) - the membrane proton channel. CF(1) has five subunits: alpha(3), beta(3), gamma(1), delta(1), epsilon(1). CF(0) has three main subunits: a(1), b(2) and c(9-12). The alpha and beta chains form an alternating ring which encloses part of the gamma chain. CF(1) is attached to CF(0) by a central stalk formed by the gamma and epsilon chains, while a peripheral stalk is formed by the delta and b chains.</text>
</comment>
<dbReference type="Pfam" id="PF00119">
    <property type="entry name" value="ATP-synt_A"/>
    <property type="match status" value="1"/>
</dbReference>
<comment type="function">
    <text evidence="11 12">Key component of the proton channel; it plays a direct role in the translocation of protons across the membrane.</text>
</comment>
<evidence type="ECO:0000256" key="10">
    <source>
        <dbReference type="ARBA" id="ARBA00023310"/>
    </source>
</evidence>
<evidence type="ECO:0000256" key="8">
    <source>
        <dbReference type="ARBA" id="ARBA00023065"/>
    </source>
</evidence>
<comment type="similarity">
    <text evidence="2 11 12">Belongs to the ATPase A chain family.</text>
</comment>
<dbReference type="InterPro" id="IPR023011">
    <property type="entry name" value="ATP_synth_F0_asu_AS"/>
</dbReference>
<dbReference type="InterPro" id="IPR000568">
    <property type="entry name" value="ATP_synth_F0_asu"/>
</dbReference>
<keyword evidence="6 11" id="KW-0375">Hydrogen ion transport</keyword>
<dbReference type="PROSITE" id="PS00449">
    <property type="entry name" value="ATPASE_A"/>
    <property type="match status" value="1"/>
</dbReference>
<sequence length="308" mass="33797">MSTRTRTILIIVGALVISIVSRFFLYTGPPHVEVAAEVIFDGIPGFPITNSFIVTIIVDILLIAIAFAATRNLQMVPRGLQNVMEFALDALYNLFRNINAKYVATAFPLVTTIFLFVLLGNWFGLLPGVGSIGVCHEKKDMHGVVDQRLALTGPASVLAAESEEVHDTCAAQGKKLVPLFRAPAADLNFTFAIAAISFVFIEYWGFRALGPGYLKKFFNLNGIMSFVGIIEFISELVKPFALAFRLFGNIFAGEVLLVVMAFLLPLLLPLPFYGFEVFVGFIQAVIFALLTYAFLNIAVTGHDEEHAH</sequence>
<evidence type="ECO:0000256" key="4">
    <source>
        <dbReference type="ARBA" id="ARBA00022547"/>
    </source>
</evidence>
<protein>
    <recommendedName>
        <fullName evidence="11 12">ATP synthase subunit a</fullName>
    </recommendedName>
    <alternativeName>
        <fullName evidence="11">ATP synthase F0 sector subunit a</fullName>
    </alternativeName>
    <alternativeName>
        <fullName evidence="11">F-ATPase subunit 6</fullName>
    </alternativeName>
</protein>
<keyword evidence="9 11" id="KW-0472">Membrane</keyword>
<dbReference type="PANTHER" id="PTHR42823">
    <property type="entry name" value="ATP SYNTHASE SUBUNIT A, CHLOROPLASTIC"/>
    <property type="match status" value="1"/>
</dbReference>
<keyword evidence="3 11" id="KW-0813">Transport</keyword>
<feature type="transmembrane region" description="Helical" evidence="11">
    <location>
        <begin position="102"/>
        <end position="123"/>
    </location>
</feature>
<dbReference type="KEGG" id="cag:Cagg_0991"/>
<dbReference type="Gene3D" id="1.20.120.220">
    <property type="entry name" value="ATP synthase, F0 complex, subunit A"/>
    <property type="match status" value="1"/>
</dbReference>
<evidence type="ECO:0000256" key="11">
    <source>
        <dbReference type="HAMAP-Rule" id="MF_01393"/>
    </source>
</evidence>
<comment type="subcellular location">
    <subcellularLocation>
        <location evidence="11 12">Cell membrane</location>
        <topology evidence="11 12">Multi-pass membrane protein</topology>
    </subcellularLocation>
    <subcellularLocation>
        <location evidence="1">Membrane</location>
        <topology evidence="1">Multi-pass membrane protein</topology>
    </subcellularLocation>
</comment>
<dbReference type="RefSeq" id="WP_012616274.1">
    <property type="nucleotide sequence ID" value="NC_011831.1"/>
</dbReference>
<dbReference type="InterPro" id="IPR045082">
    <property type="entry name" value="ATP_syn_F0_a_bact/chloroplast"/>
</dbReference>
<comment type="subunit">
    <text evidence="11">F-type ATPases have 2 components, CF(1) - the catalytic core - and CF(0) - the membrane proton channel. CF(1) has five subunits: alpha(3), beta(3), gamma(1), delta(1), epsilon(1). CF(0) has four main subunits: a, b, b' and c.</text>
</comment>
<dbReference type="Proteomes" id="UP000002508">
    <property type="component" value="Chromosome"/>
</dbReference>
<dbReference type="GO" id="GO:0046933">
    <property type="term" value="F:proton-transporting ATP synthase activity, rotational mechanism"/>
    <property type="evidence" value="ECO:0007669"/>
    <property type="project" value="UniProtKB-UniRule"/>
</dbReference>
<evidence type="ECO:0000256" key="9">
    <source>
        <dbReference type="ARBA" id="ARBA00023136"/>
    </source>
</evidence>
<keyword evidence="5 11" id="KW-0812">Transmembrane</keyword>
<dbReference type="GO" id="GO:0005886">
    <property type="term" value="C:plasma membrane"/>
    <property type="evidence" value="ECO:0007669"/>
    <property type="project" value="UniProtKB-SubCell"/>
</dbReference>
<keyword evidence="8 11" id="KW-0406">Ion transport</keyword>
<dbReference type="HOGENOM" id="CLU_041018_2_1_0"/>
<evidence type="ECO:0000313" key="13">
    <source>
        <dbReference type="EMBL" id="ACL23909.1"/>
    </source>
</evidence>
<dbReference type="EMBL" id="CP001337">
    <property type="protein sequence ID" value="ACL23909.1"/>
    <property type="molecule type" value="Genomic_DNA"/>
</dbReference>
<keyword evidence="4 11" id="KW-0138">CF(0)</keyword>
<keyword evidence="10 11" id="KW-0066">ATP synthesis</keyword>
<dbReference type="SUPFAM" id="SSF81336">
    <property type="entry name" value="F1F0 ATP synthase subunit A"/>
    <property type="match status" value="1"/>
</dbReference>
<reference evidence="13" key="1">
    <citation type="submission" date="2008-12" db="EMBL/GenBank/DDBJ databases">
        <title>Complete sequence of Chloroflexus aggregans DSM 9485.</title>
        <authorList>
            <consortium name="US DOE Joint Genome Institute"/>
            <person name="Lucas S."/>
            <person name="Copeland A."/>
            <person name="Lapidus A."/>
            <person name="Glavina del Rio T."/>
            <person name="Dalin E."/>
            <person name="Tice H."/>
            <person name="Pitluck S."/>
            <person name="Foster B."/>
            <person name="Larimer F."/>
            <person name="Land M."/>
            <person name="Hauser L."/>
            <person name="Kyrpides N."/>
            <person name="Mikhailova N."/>
            <person name="Bryant D."/>
            <person name="Richardson P."/>
        </authorList>
    </citation>
    <scope>NUCLEOTIDE SEQUENCE</scope>
    <source>
        <strain evidence="13">DSM 9485</strain>
    </source>
</reference>
<evidence type="ECO:0000313" key="14">
    <source>
        <dbReference type="Proteomes" id="UP000002508"/>
    </source>
</evidence>
<evidence type="ECO:0000256" key="3">
    <source>
        <dbReference type="ARBA" id="ARBA00022448"/>
    </source>
</evidence>
<proteinExistence type="inferred from homology"/>
<feature type="transmembrane region" description="Helical" evidence="11">
    <location>
        <begin position="217"/>
        <end position="234"/>
    </location>
</feature>
<dbReference type="OrthoDB" id="9789241at2"/>
<dbReference type="GO" id="GO:0045259">
    <property type="term" value="C:proton-transporting ATP synthase complex"/>
    <property type="evidence" value="ECO:0007669"/>
    <property type="project" value="UniProtKB-KW"/>
</dbReference>
<feature type="transmembrane region" description="Helical" evidence="11">
    <location>
        <begin position="275"/>
        <end position="295"/>
    </location>
</feature>
<keyword evidence="7 11" id="KW-1133">Transmembrane helix</keyword>
<dbReference type="STRING" id="326427.Cagg_0991"/>
<dbReference type="AlphaFoldDB" id="B8G6H2"/>
<dbReference type="HAMAP" id="MF_01393">
    <property type="entry name" value="ATP_synth_a_bact"/>
    <property type="match status" value="1"/>
</dbReference>
<evidence type="ECO:0000256" key="12">
    <source>
        <dbReference type="RuleBase" id="RU000483"/>
    </source>
</evidence>
<accession>B8G6H2</accession>
<evidence type="ECO:0000256" key="7">
    <source>
        <dbReference type="ARBA" id="ARBA00022989"/>
    </source>
</evidence>
<name>B8G6H2_CHLAD</name>
<gene>
    <name evidence="11" type="primary">atpB</name>
    <name evidence="13" type="ordered locus">Cagg_0991</name>
</gene>
<feature type="transmembrane region" description="Helical" evidence="11">
    <location>
        <begin position="7"/>
        <end position="28"/>
    </location>
</feature>
<organism evidence="13 14">
    <name type="scientific">Chloroflexus aggregans (strain MD-66 / DSM 9485)</name>
    <dbReference type="NCBI Taxonomy" id="326427"/>
    <lineage>
        <taxon>Bacteria</taxon>
        <taxon>Bacillati</taxon>
        <taxon>Chloroflexota</taxon>
        <taxon>Chloroflexia</taxon>
        <taxon>Chloroflexales</taxon>
        <taxon>Chloroflexineae</taxon>
        <taxon>Chloroflexaceae</taxon>
        <taxon>Chloroflexus</taxon>
    </lineage>
</organism>
<feature type="transmembrane region" description="Helical" evidence="11">
    <location>
        <begin position="187"/>
        <end position="205"/>
    </location>
</feature>
<evidence type="ECO:0000256" key="5">
    <source>
        <dbReference type="ARBA" id="ARBA00022692"/>
    </source>
</evidence>